<dbReference type="EMBL" id="WJQU01000301">
    <property type="protein sequence ID" value="KAJ6634416.1"/>
    <property type="molecule type" value="Genomic_DNA"/>
</dbReference>
<protein>
    <submittedName>
        <fullName evidence="1">Uncharacterized protein</fullName>
    </submittedName>
</protein>
<dbReference type="Proteomes" id="UP001151699">
    <property type="component" value="Unassembled WGS sequence"/>
</dbReference>
<name>A0A9Q0MM99_9DIPT</name>
<comment type="caution">
    <text evidence="1">The sequence shown here is derived from an EMBL/GenBank/DDBJ whole genome shotgun (WGS) entry which is preliminary data.</text>
</comment>
<proteinExistence type="predicted"/>
<reference evidence="1" key="1">
    <citation type="submission" date="2022-07" db="EMBL/GenBank/DDBJ databases">
        <authorList>
            <person name="Trinca V."/>
            <person name="Uliana J.V.C."/>
            <person name="Torres T.T."/>
            <person name="Ward R.J."/>
            <person name="Monesi N."/>
        </authorList>
    </citation>
    <scope>NUCLEOTIDE SEQUENCE</scope>
    <source>
        <strain evidence="1">HSMRA1968</strain>
        <tissue evidence="1">Whole embryos</tissue>
    </source>
</reference>
<gene>
    <name evidence="1" type="ORF">Bhyg_17632</name>
</gene>
<sequence>MPKSMIFVVNSSNQP</sequence>
<accession>A0A9Q0MM99</accession>
<evidence type="ECO:0000313" key="1">
    <source>
        <dbReference type="EMBL" id="KAJ6634416.1"/>
    </source>
</evidence>
<organism evidence="1 2">
    <name type="scientific">Pseudolycoriella hygida</name>
    <dbReference type="NCBI Taxonomy" id="35572"/>
    <lineage>
        <taxon>Eukaryota</taxon>
        <taxon>Metazoa</taxon>
        <taxon>Ecdysozoa</taxon>
        <taxon>Arthropoda</taxon>
        <taxon>Hexapoda</taxon>
        <taxon>Insecta</taxon>
        <taxon>Pterygota</taxon>
        <taxon>Neoptera</taxon>
        <taxon>Endopterygota</taxon>
        <taxon>Diptera</taxon>
        <taxon>Nematocera</taxon>
        <taxon>Sciaroidea</taxon>
        <taxon>Sciaridae</taxon>
        <taxon>Pseudolycoriella</taxon>
    </lineage>
</organism>
<evidence type="ECO:0000313" key="2">
    <source>
        <dbReference type="Proteomes" id="UP001151699"/>
    </source>
</evidence>
<keyword evidence="2" id="KW-1185">Reference proteome</keyword>